<evidence type="ECO:0000313" key="1">
    <source>
        <dbReference type="EMBL" id="GBM28205.1"/>
    </source>
</evidence>
<keyword evidence="2" id="KW-1185">Reference proteome</keyword>
<organism evidence="1 2">
    <name type="scientific">Araneus ventricosus</name>
    <name type="common">Orbweaver spider</name>
    <name type="synonym">Epeira ventricosa</name>
    <dbReference type="NCBI Taxonomy" id="182803"/>
    <lineage>
        <taxon>Eukaryota</taxon>
        <taxon>Metazoa</taxon>
        <taxon>Ecdysozoa</taxon>
        <taxon>Arthropoda</taxon>
        <taxon>Chelicerata</taxon>
        <taxon>Arachnida</taxon>
        <taxon>Araneae</taxon>
        <taxon>Araneomorphae</taxon>
        <taxon>Entelegynae</taxon>
        <taxon>Araneoidea</taxon>
        <taxon>Araneidae</taxon>
        <taxon>Araneus</taxon>
    </lineage>
</organism>
<comment type="caution">
    <text evidence="1">The sequence shown here is derived from an EMBL/GenBank/DDBJ whole genome shotgun (WGS) entry which is preliminary data.</text>
</comment>
<proteinExistence type="predicted"/>
<dbReference type="Proteomes" id="UP000499080">
    <property type="component" value="Unassembled WGS sequence"/>
</dbReference>
<dbReference type="AlphaFoldDB" id="A0A4Y2EJU3"/>
<reference evidence="1 2" key="1">
    <citation type="journal article" date="2019" name="Sci. Rep.">
        <title>Orb-weaving spider Araneus ventricosus genome elucidates the spidroin gene catalogue.</title>
        <authorList>
            <person name="Kono N."/>
            <person name="Nakamura H."/>
            <person name="Ohtoshi R."/>
            <person name="Moran D.A.P."/>
            <person name="Shinohara A."/>
            <person name="Yoshida Y."/>
            <person name="Fujiwara M."/>
            <person name="Mori M."/>
            <person name="Tomita M."/>
            <person name="Arakawa K."/>
        </authorList>
    </citation>
    <scope>NUCLEOTIDE SEQUENCE [LARGE SCALE GENOMIC DNA]</scope>
</reference>
<protein>
    <submittedName>
        <fullName evidence="1">Uncharacterized protein</fullName>
    </submittedName>
</protein>
<dbReference type="EMBL" id="BGPR01000605">
    <property type="protein sequence ID" value="GBM28205.1"/>
    <property type="molecule type" value="Genomic_DNA"/>
</dbReference>
<name>A0A4Y2EJU3_ARAVE</name>
<gene>
    <name evidence="1" type="ORF">AVEN_36150_1</name>
</gene>
<accession>A0A4Y2EJU3</accession>
<sequence>MNTHTNTVRDISACEYEDTYAIMPSVAKSHNLANSLLHCVQCGVKPAEHDDTTCKDGLSQCAKEMDEGDGLDTCLVESIHCEPNQGNVVT</sequence>
<evidence type="ECO:0000313" key="2">
    <source>
        <dbReference type="Proteomes" id="UP000499080"/>
    </source>
</evidence>